<protein>
    <recommendedName>
        <fullName evidence="4">Integral membrane protein</fullName>
    </recommendedName>
</protein>
<sequence>MTETTTPPPTALRGAVGVWLATAVFGVFTVGYLWIRPDAVREVLRPGGSVAEVLGPLTVAALLFGGAYAVFAPLLLRGRRWARVALTVTAFLHLLWVMLPGVSVAGFITVLMIGIAAVLTWRRSTAHWLKEQ</sequence>
<dbReference type="OrthoDB" id="3691978at2"/>
<dbReference type="RefSeq" id="WP_106187005.1">
    <property type="nucleotide sequence ID" value="NZ_PVTF01000003.1"/>
</dbReference>
<name>A0A2T0TCP5_9PSEU</name>
<proteinExistence type="predicted"/>
<dbReference type="AlphaFoldDB" id="A0A2T0TCP5"/>
<comment type="caution">
    <text evidence="2">The sequence shown here is derived from an EMBL/GenBank/DDBJ whole genome shotgun (WGS) entry which is preliminary data.</text>
</comment>
<feature type="transmembrane region" description="Helical" evidence="1">
    <location>
        <begin position="12"/>
        <end position="35"/>
    </location>
</feature>
<evidence type="ECO:0000313" key="3">
    <source>
        <dbReference type="Proteomes" id="UP000239494"/>
    </source>
</evidence>
<keyword evidence="1" id="KW-1133">Transmembrane helix</keyword>
<accession>A0A2T0TCP5</accession>
<dbReference type="Proteomes" id="UP000239494">
    <property type="component" value="Unassembled WGS sequence"/>
</dbReference>
<evidence type="ECO:0000256" key="1">
    <source>
        <dbReference type="SAM" id="Phobius"/>
    </source>
</evidence>
<keyword evidence="1" id="KW-0812">Transmembrane</keyword>
<evidence type="ECO:0008006" key="4">
    <source>
        <dbReference type="Google" id="ProtNLM"/>
    </source>
</evidence>
<gene>
    <name evidence="2" type="ORF">CLV43_103164</name>
</gene>
<reference evidence="2 3" key="1">
    <citation type="submission" date="2018-03" db="EMBL/GenBank/DDBJ databases">
        <title>Genomic Encyclopedia of Archaeal and Bacterial Type Strains, Phase II (KMG-II): from individual species to whole genera.</title>
        <authorList>
            <person name="Goeker M."/>
        </authorList>
    </citation>
    <scope>NUCLEOTIDE SEQUENCE [LARGE SCALE GENOMIC DNA]</scope>
    <source>
        <strain evidence="2 3">DSM 44720</strain>
    </source>
</reference>
<feature type="transmembrane region" description="Helical" evidence="1">
    <location>
        <begin position="104"/>
        <end position="121"/>
    </location>
</feature>
<evidence type="ECO:0000313" key="2">
    <source>
        <dbReference type="EMBL" id="PRY43421.1"/>
    </source>
</evidence>
<keyword evidence="1" id="KW-0472">Membrane</keyword>
<organism evidence="2 3">
    <name type="scientific">Umezawaea tangerina</name>
    <dbReference type="NCBI Taxonomy" id="84725"/>
    <lineage>
        <taxon>Bacteria</taxon>
        <taxon>Bacillati</taxon>
        <taxon>Actinomycetota</taxon>
        <taxon>Actinomycetes</taxon>
        <taxon>Pseudonocardiales</taxon>
        <taxon>Pseudonocardiaceae</taxon>
        <taxon>Umezawaea</taxon>
    </lineage>
</organism>
<dbReference type="EMBL" id="PVTF01000003">
    <property type="protein sequence ID" value="PRY43421.1"/>
    <property type="molecule type" value="Genomic_DNA"/>
</dbReference>
<keyword evidence="3" id="KW-1185">Reference proteome</keyword>
<feature type="transmembrane region" description="Helical" evidence="1">
    <location>
        <begin position="55"/>
        <end position="76"/>
    </location>
</feature>